<dbReference type="AlphaFoldDB" id="A0A291MZC4"/>
<dbReference type="GeneID" id="57777415"/>
<evidence type="ECO:0000313" key="1">
    <source>
        <dbReference type="EMBL" id="ATI80514.1"/>
    </source>
</evidence>
<name>A0A291MZC4_SPHYA</name>
<dbReference type="RefSeq" id="WP_097383644.1">
    <property type="nucleotide sequence ID" value="NZ_CP023741.1"/>
</dbReference>
<dbReference type="SUPFAM" id="SSF53756">
    <property type="entry name" value="UDP-Glycosyltransferase/glycogen phosphorylase"/>
    <property type="match status" value="1"/>
</dbReference>
<reference evidence="1 2" key="1">
    <citation type="submission" date="2017-10" db="EMBL/GenBank/DDBJ databases">
        <title>Sphingobium yanoikuyae S72.</title>
        <authorList>
            <person name="Sanchez E."/>
            <person name="Bustos P."/>
            <person name="Mendoza P."/>
            <person name="Guo X."/>
            <person name="Mendoza A."/>
        </authorList>
    </citation>
    <scope>NUCLEOTIDE SEQUENCE [LARGE SCALE GENOMIC DNA]</scope>
    <source>
        <strain evidence="1 2">S72</strain>
    </source>
</reference>
<protein>
    <recommendedName>
        <fullName evidence="3">Polysaccharide pyruvyl transferase domain-containing protein</fullName>
    </recommendedName>
</protein>
<gene>
    <name evidence="1" type="ORF">A6768_11235</name>
</gene>
<dbReference type="Proteomes" id="UP000219422">
    <property type="component" value="Chromosome"/>
</dbReference>
<evidence type="ECO:0000313" key="2">
    <source>
        <dbReference type="Proteomes" id="UP000219422"/>
    </source>
</evidence>
<organism evidence="1 2">
    <name type="scientific">Sphingobium yanoikuyae</name>
    <name type="common">Sphingomonas yanoikuyae</name>
    <dbReference type="NCBI Taxonomy" id="13690"/>
    <lineage>
        <taxon>Bacteria</taxon>
        <taxon>Pseudomonadati</taxon>
        <taxon>Pseudomonadota</taxon>
        <taxon>Alphaproteobacteria</taxon>
        <taxon>Sphingomonadales</taxon>
        <taxon>Sphingomonadaceae</taxon>
        <taxon>Sphingobium</taxon>
    </lineage>
</organism>
<sequence length="679" mass="74972">MIAPLRDPSSPAVKVFFCPVSQKSLYVELTFGSLGEQYEPVFREQAGLAEAIDCLSATIPALVHVQWEEFFFDKVKGAEEANAITTHVEGQLKKVLELGGRIVWTIHNELPHHGKFLDQFLRLRSRLSALASRIVVHNVASLTVLGEQTGLNRADPRIRLVPHPSYAGMYEPEGRAAAEVQSSAPATGDKIILGFGTMRAQKGFDSLLSNLEPRFMQKFGLRFRFSGQGSEGSRLQARFRRDDIDWDLCYVPREQVPRLFRSAACVVLPYTRVMTSGVALLGLTLGAVLVAPTLPTFRELLPRSLHRFLYDPNDPTSMKRVIRRVVLLSAEEARAVRQAGLSVADALHPNWVSAMLGDIYMDLVSELFTPASVPAEHTKSIAQAEPGDAPPAIVMRQPEPTPFHPPSTHERPFFWRKDKSLGNFGDALTLVFLDRLFDGDCLYPSHSVHLIGSVITPARLEAVRKAGRAAGDENGRALFWGCGKKDGLPLDQSDARRCIFLGTRGILTRDALGLPRSTPLGDPALLLPRFYSPKHDAAVSGKVLWVPHVHYGNPTERDLDGCPAHVVMSPSIPNTADACERFIDAIISARFVMANAMHAAAVALAYGVPFAFWPGDGINVPFKWRDLISPLGMELDFHRTYASGHAAYERMRPDRAFASLDLQALLDVAPYRLKASKLR</sequence>
<dbReference type="Pfam" id="PF13692">
    <property type="entry name" value="Glyco_trans_1_4"/>
    <property type="match status" value="1"/>
</dbReference>
<evidence type="ECO:0008006" key="3">
    <source>
        <dbReference type="Google" id="ProtNLM"/>
    </source>
</evidence>
<accession>A0A291MZC4</accession>
<dbReference type="Gene3D" id="3.40.50.2000">
    <property type="entry name" value="Glycogen Phosphorylase B"/>
    <property type="match status" value="2"/>
</dbReference>
<dbReference type="KEGG" id="sya:A6768_11235"/>
<proteinExistence type="predicted"/>
<dbReference type="EMBL" id="CP023741">
    <property type="protein sequence ID" value="ATI80514.1"/>
    <property type="molecule type" value="Genomic_DNA"/>
</dbReference>